<dbReference type="Gene3D" id="3.40.1280.10">
    <property type="match status" value="1"/>
</dbReference>
<name>A0A182PW31_9DIPT</name>
<reference evidence="4" key="2">
    <citation type="submission" date="2020-05" db="UniProtKB">
        <authorList>
            <consortium name="EnsemblMetazoa"/>
        </authorList>
    </citation>
    <scope>IDENTIFICATION</scope>
    <source>
        <strain evidence="4">Epiroticus2</strain>
    </source>
</reference>
<keyword evidence="1" id="KW-0489">Methyltransferase</keyword>
<evidence type="ECO:0000256" key="1">
    <source>
        <dbReference type="ARBA" id="ARBA00022603"/>
    </source>
</evidence>
<reference evidence="5" key="1">
    <citation type="submission" date="2013-03" db="EMBL/GenBank/DDBJ databases">
        <title>The Genome Sequence of Anopheles epiroticus epiroticus2.</title>
        <authorList>
            <consortium name="The Broad Institute Genomics Platform"/>
            <person name="Neafsey D.E."/>
            <person name="Howell P."/>
            <person name="Walker B."/>
            <person name="Young S.K."/>
            <person name="Zeng Q."/>
            <person name="Gargeya S."/>
            <person name="Fitzgerald M."/>
            <person name="Haas B."/>
            <person name="Abouelleil A."/>
            <person name="Allen A.W."/>
            <person name="Alvarado L."/>
            <person name="Arachchi H.M."/>
            <person name="Berlin A.M."/>
            <person name="Chapman S.B."/>
            <person name="Gainer-Dewar J."/>
            <person name="Goldberg J."/>
            <person name="Griggs A."/>
            <person name="Gujja S."/>
            <person name="Hansen M."/>
            <person name="Howarth C."/>
            <person name="Imamovic A."/>
            <person name="Ireland A."/>
            <person name="Larimer J."/>
            <person name="McCowan C."/>
            <person name="Murphy C."/>
            <person name="Pearson M."/>
            <person name="Poon T.W."/>
            <person name="Priest M."/>
            <person name="Roberts A."/>
            <person name="Saif S."/>
            <person name="Shea T."/>
            <person name="Sisk P."/>
            <person name="Sykes S."/>
            <person name="Wortman J."/>
            <person name="Nusbaum C."/>
            <person name="Birren B."/>
        </authorList>
    </citation>
    <scope>NUCLEOTIDE SEQUENCE [LARGE SCALE GENOMIC DNA]</scope>
    <source>
        <strain evidence="5">Epiroticus2</strain>
    </source>
</reference>
<dbReference type="GO" id="GO:0003723">
    <property type="term" value="F:RNA binding"/>
    <property type="evidence" value="ECO:0007669"/>
    <property type="project" value="InterPro"/>
</dbReference>
<dbReference type="InterPro" id="IPR029026">
    <property type="entry name" value="tRNA_m1G_MTases_N"/>
</dbReference>
<evidence type="ECO:0000259" key="3">
    <source>
        <dbReference type="Pfam" id="PF00588"/>
    </source>
</evidence>
<keyword evidence="5" id="KW-1185">Reference proteome</keyword>
<dbReference type="STRING" id="199890.A0A182PW31"/>
<dbReference type="Pfam" id="PF00588">
    <property type="entry name" value="SpoU_methylase"/>
    <property type="match status" value="1"/>
</dbReference>
<proteinExistence type="predicted"/>
<sequence>MNFQTKFVQDLCATDTATFEELLLLVLNEPAFLQNVQNLRKPALEALVYALLMKQRGKLPGTLLTSDSFNLKSILSLIQLNQQRLQEDNDSFRWLLSALTLTVLIENNGSQAVYLLLEPFVDRFDRELHEIPLYYDVLRTLFVLAKEDPGLVPLCGRLSGERMVHRLTSSSNRIRMQALACLQTLMEFNAELYGHWLKMLNCPNQLIESKMFVLHQLLKTLLRCAVDRTADILQMLQLDHVWLTVTEGLTANDPVCRKEALATIQYAIGYANQCEEDLSGQYFCWPKAQTEPLATAWQTFVTIVQALNETQAHLVLPALELLDKVKPLHVVWHNVLLRLMLQHENGRVVNYVLCHFLRHRSYDPAQTELERQFLEAFNRTAVLDDVPGTIAQLGEYYGTQEAYAGLLHTAPQIRWQSVPYYCIASAIHHRTYELADDLKRSNETVGTLRALTACIKLCHDIKNVSLRYITLVLLVNSVNVLCDGTTDADLLIAVVAEMEKLTPTFSLTLEPFRAGSPFFYDHLEDNDLLKLAERFTVSDTFFIEQVLAERLLKGGIGNWRLVPLLDSNAPVYVMLLQHHPELVHYVSGWLYHIVRSVRDSVRETVAAGEKISSTTCTMVELLFGLNRSIIKQNTGGTVEGLCKLQYDIRQIVSPLLECFDYTPTSAMQTIQLAQLISDGPDMLNKFFGCFSLNKFKDSFGRRHPTESDPSVDQLYAMIAKIYLHWRQHNHIKCSSYSEDEHEWEGTMLTELLDVGNIDVLTLVIEILHVEHAQLLEEAYEEPMRSGRVDVLRRCYEEILIYRNSDHFMRLMGKFFRMIFRPYAQKAEYMDDIYDVYVSFPATEYVKIFLEHAVTISGLANVVYENLLQLPVIILIDQYFEMRPTHTFDKVLLMGMLFGEAQKPDQKYGQKSDTFEFDVIASSGVPVPFQQHSGRYNQADARVRVQCVLFLYRVASTNDPNAVLFLQKMEQLLIERFAELTKAKERYYADSITHRLKLRIVQALCVVLKLTGTQPYALMDVMLYETNQPNINYLLELIVANSSISTLTIANTLRDEKLKVSGVQSVFVILWLRCCRAKNLDKQYINLLLPWTMAQNFSTRLYAQITIKKMLERFPAACKTGQLKQIHTAVNSYLRQGNVERNIERCMKDFRFNSVLDYKRNLLTLENVFHNVPKVSGVPPEDVVGTALLKECLRMNGGHGQQALGQALELEALPADRRETLFLAPSVGGADFVQRKIDCTDGLIVVASLVNRAPNLGGIARTGEIFAIKQLVIDSLQDIGNKEFQALSMTAEKWLNVGELKAHKLIEYLREMKYQGYAVVGAEQTTGSKPIQQLRFPKKCILVLGHEKNGLPAEIIRHLDLIGEIPQFGVVRSLNVHVTAAIFMWEYAKQHHVAASDTEPCIEVEVNNFY</sequence>
<keyword evidence="2" id="KW-0808">Transferase</keyword>
<dbReference type="InterPro" id="IPR044748">
    <property type="entry name" value="Trm3/TARBP1_C"/>
</dbReference>
<dbReference type="GO" id="GO:0016423">
    <property type="term" value="F:tRNA (guanine) methyltransferase activity"/>
    <property type="evidence" value="ECO:0007669"/>
    <property type="project" value="InterPro"/>
</dbReference>
<dbReference type="InterPro" id="IPR029028">
    <property type="entry name" value="Alpha/beta_knot_MTases"/>
</dbReference>
<dbReference type="InterPro" id="IPR001537">
    <property type="entry name" value="SpoU_MeTrfase"/>
</dbReference>
<evidence type="ECO:0000313" key="4">
    <source>
        <dbReference type="EnsemblMetazoa" id="AEPI011168-PA"/>
    </source>
</evidence>
<organism evidence="4 5">
    <name type="scientific">Anopheles epiroticus</name>
    <dbReference type="NCBI Taxonomy" id="199890"/>
    <lineage>
        <taxon>Eukaryota</taxon>
        <taxon>Metazoa</taxon>
        <taxon>Ecdysozoa</taxon>
        <taxon>Arthropoda</taxon>
        <taxon>Hexapoda</taxon>
        <taxon>Insecta</taxon>
        <taxon>Pterygota</taxon>
        <taxon>Neoptera</taxon>
        <taxon>Endopterygota</taxon>
        <taxon>Diptera</taxon>
        <taxon>Nematocera</taxon>
        <taxon>Culicoidea</taxon>
        <taxon>Culicidae</taxon>
        <taxon>Anophelinae</taxon>
        <taxon>Anopheles</taxon>
    </lineage>
</organism>
<dbReference type="SUPFAM" id="SSF75217">
    <property type="entry name" value="alpha/beta knot"/>
    <property type="match status" value="1"/>
</dbReference>
<dbReference type="SUPFAM" id="SSF48371">
    <property type="entry name" value="ARM repeat"/>
    <property type="match status" value="1"/>
</dbReference>
<dbReference type="VEuPathDB" id="VectorBase:AEPI011168"/>
<protein>
    <recommendedName>
        <fullName evidence="3">tRNA/rRNA methyltransferase SpoU type domain-containing protein</fullName>
    </recommendedName>
</protein>
<dbReference type="CDD" id="cd18091">
    <property type="entry name" value="SpoU-like_TRM3-like"/>
    <property type="match status" value="1"/>
</dbReference>
<dbReference type="GO" id="GO:0030488">
    <property type="term" value="P:tRNA methylation"/>
    <property type="evidence" value="ECO:0007669"/>
    <property type="project" value="InterPro"/>
</dbReference>
<dbReference type="PANTHER" id="PTHR12029:SF11">
    <property type="entry name" value="METHYLTRANSFERASE TARBP1-RELATED"/>
    <property type="match status" value="1"/>
</dbReference>
<dbReference type="EnsemblMetazoa" id="AEPI011168-RA">
    <property type="protein sequence ID" value="AEPI011168-PA"/>
    <property type="gene ID" value="AEPI011168"/>
</dbReference>
<dbReference type="InterPro" id="IPR045330">
    <property type="entry name" value="TRM3/TARBP1"/>
</dbReference>
<feature type="domain" description="tRNA/rRNA methyltransferase SpoU type" evidence="3">
    <location>
        <begin position="1242"/>
        <end position="1384"/>
    </location>
</feature>
<dbReference type="PANTHER" id="PTHR12029">
    <property type="entry name" value="RNA METHYLTRANSFERASE"/>
    <property type="match status" value="1"/>
</dbReference>
<dbReference type="InterPro" id="IPR016024">
    <property type="entry name" value="ARM-type_fold"/>
</dbReference>
<evidence type="ECO:0000256" key="2">
    <source>
        <dbReference type="ARBA" id="ARBA00022679"/>
    </source>
</evidence>
<evidence type="ECO:0000313" key="5">
    <source>
        <dbReference type="Proteomes" id="UP000075885"/>
    </source>
</evidence>
<accession>A0A182PW31</accession>
<dbReference type="Proteomes" id="UP000075885">
    <property type="component" value="Unassembled WGS sequence"/>
</dbReference>